<evidence type="ECO:0000313" key="2">
    <source>
        <dbReference type="EMBL" id="TDH70530.1"/>
    </source>
</evidence>
<evidence type="ECO:0000313" key="3">
    <source>
        <dbReference type="Proteomes" id="UP000294530"/>
    </source>
</evidence>
<dbReference type="Proteomes" id="UP000294530">
    <property type="component" value="Unassembled WGS sequence"/>
</dbReference>
<comment type="caution">
    <text evidence="2">The sequence shown here is derived from an EMBL/GenBank/DDBJ whole genome shotgun (WGS) entry which is preliminary data.</text>
</comment>
<feature type="signal peptide" evidence="1">
    <location>
        <begin position="1"/>
        <end position="18"/>
    </location>
</feature>
<name>A0A976IGF3_BRELC</name>
<keyword evidence="1" id="KW-0732">Signal</keyword>
<keyword evidence="3" id="KW-1185">Reference proteome</keyword>
<gene>
    <name evidence="2" type="ORF">CCR75_006941</name>
</gene>
<dbReference type="EMBL" id="SHOA02000001">
    <property type="protein sequence ID" value="TDH70530.1"/>
    <property type="molecule type" value="Genomic_DNA"/>
</dbReference>
<dbReference type="GeneID" id="94350677"/>
<proteinExistence type="predicted"/>
<sequence length="89" mass="9950">MEASLSAAWASMLPLVSTSLLRTIATDSFGQEFHYHPIKKLLWRLALQWNLGSTDGLGCVFLESTVEAYKDFEAFTDLNELLGSIARVR</sequence>
<reference evidence="2 3" key="1">
    <citation type="journal article" date="2021" name="Genome Biol.">
        <title>AFLAP: assembly-free linkage analysis pipeline using k-mers from genome sequencing data.</title>
        <authorList>
            <person name="Fletcher K."/>
            <person name="Zhang L."/>
            <person name="Gil J."/>
            <person name="Han R."/>
            <person name="Cavanaugh K."/>
            <person name="Michelmore R."/>
        </authorList>
    </citation>
    <scope>NUCLEOTIDE SEQUENCE [LARGE SCALE GENOMIC DNA]</scope>
    <source>
        <strain evidence="2 3">SF5</strain>
    </source>
</reference>
<dbReference type="RefSeq" id="XP_067820029.1">
    <property type="nucleotide sequence ID" value="XM_067965006.1"/>
</dbReference>
<organism evidence="2 3">
    <name type="scientific">Bremia lactucae</name>
    <name type="common">Lettuce downy mildew</name>
    <dbReference type="NCBI Taxonomy" id="4779"/>
    <lineage>
        <taxon>Eukaryota</taxon>
        <taxon>Sar</taxon>
        <taxon>Stramenopiles</taxon>
        <taxon>Oomycota</taxon>
        <taxon>Peronosporomycetes</taxon>
        <taxon>Peronosporales</taxon>
        <taxon>Peronosporaceae</taxon>
        <taxon>Bremia</taxon>
    </lineage>
</organism>
<protein>
    <recommendedName>
        <fullName evidence="4">Rab3 GTPase-activating protein catalytic subunit</fullName>
    </recommendedName>
</protein>
<accession>A0A976IGF3</accession>
<feature type="chain" id="PRO_5037307140" description="Rab3 GTPase-activating protein catalytic subunit" evidence="1">
    <location>
        <begin position="19"/>
        <end position="89"/>
    </location>
</feature>
<evidence type="ECO:0000256" key="1">
    <source>
        <dbReference type="SAM" id="SignalP"/>
    </source>
</evidence>
<evidence type="ECO:0008006" key="4">
    <source>
        <dbReference type="Google" id="ProtNLM"/>
    </source>
</evidence>
<dbReference type="AlphaFoldDB" id="A0A976IGF3"/>
<dbReference type="KEGG" id="blac:94350677"/>